<dbReference type="OrthoDB" id="6355281at2759"/>
<organism evidence="3">
    <name type="scientific">Eriocheir sinensis</name>
    <name type="common">Chinese mitten crab</name>
    <dbReference type="NCBI Taxonomy" id="95602"/>
    <lineage>
        <taxon>Eukaryota</taxon>
        <taxon>Metazoa</taxon>
        <taxon>Ecdysozoa</taxon>
        <taxon>Arthropoda</taxon>
        <taxon>Crustacea</taxon>
        <taxon>Multicrustacea</taxon>
        <taxon>Malacostraca</taxon>
        <taxon>Eumalacostraca</taxon>
        <taxon>Eucarida</taxon>
        <taxon>Decapoda</taxon>
        <taxon>Pleocyemata</taxon>
        <taxon>Brachyura</taxon>
        <taxon>Eubrachyura</taxon>
        <taxon>Grapsoidea</taxon>
        <taxon>Varunidae</taxon>
        <taxon>Eriocheir</taxon>
    </lineage>
</organism>
<evidence type="ECO:0000256" key="1">
    <source>
        <dbReference type="SAM" id="SignalP"/>
    </source>
</evidence>
<feature type="domain" description="C-type lectin" evidence="2">
    <location>
        <begin position="28"/>
        <end position="153"/>
    </location>
</feature>
<reference evidence="3" key="1">
    <citation type="submission" date="2012-05" db="EMBL/GenBank/DDBJ databases">
        <authorList>
            <person name="Guo X.-N."/>
            <person name="Jin X.-K."/>
            <person name="Li S."/>
            <person name="Yu A.-Q."/>
            <person name="Wu M.-H."/>
            <person name="He L."/>
            <person name="Wang Q."/>
        </authorList>
    </citation>
    <scope>NUCLEOTIDE SEQUENCE</scope>
</reference>
<evidence type="ECO:0000313" key="3">
    <source>
        <dbReference type="EMBL" id="AGG23537.1"/>
    </source>
</evidence>
<accession>V5JAD9</accession>
<reference evidence="3" key="2">
    <citation type="journal article" date="2013" name="Fish Shellfish Immunol.">
        <title>A novel C-type lectin from Eriocheir sinensis functions as a pattern recognition receptor with antibacterial activity.</title>
        <authorList>
            <person name="Guo X.N."/>
            <person name="Jin X.K."/>
            <person name="Li S."/>
            <person name="Yu A.Q."/>
            <person name="Wu M.H."/>
            <person name="Tan S.J."/>
            <person name="Zhu Y.T."/>
            <person name="Li W.W."/>
            <person name="Zhang P."/>
            <person name="Wang Q."/>
        </authorList>
    </citation>
    <scope>NUCLEOTIDE SEQUENCE</scope>
</reference>
<dbReference type="InterPro" id="IPR050111">
    <property type="entry name" value="C-type_lectin/snaclec_domain"/>
</dbReference>
<dbReference type="GO" id="GO:0030246">
    <property type="term" value="F:carbohydrate binding"/>
    <property type="evidence" value="ECO:0007669"/>
    <property type="project" value="UniProtKB-KW"/>
</dbReference>
<protein>
    <submittedName>
        <fullName evidence="3">C-type Lectin LecD</fullName>
    </submittedName>
</protein>
<dbReference type="SMART" id="SM00034">
    <property type="entry name" value="CLECT"/>
    <property type="match status" value="1"/>
</dbReference>
<dbReference type="AlphaFoldDB" id="V5JAD9"/>
<dbReference type="EMBL" id="JX129177">
    <property type="protein sequence ID" value="AGG23537.1"/>
    <property type="molecule type" value="mRNA"/>
</dbReference>
<dbReference type="InterPro" id="IPR016186">
    <property type="entry name" value="C-type_lectin-like/link_sf"/>
</dbReference>
<evidence type="ECO:0000259" key="2">
    <source>
        <dbReference type="PROSITE" id="PS50041"/>
    </source>
</evidence>
<dbReference type="PROSITE" id="PS51257">
    <property type="entry name" value="PROKAR_LIPOPROTEIN"/>
    <property type="match status" value="1"/>
</dbReference>
<dbReference type="Gene3D" id="3.10.100.10">
    <property type="entry name" value="Mannose-Binding Protein A, subunit A"/>
    <property type="match status" value="1"/>
</dbReference>
<dbReference type="CDD" id="cd00037">
    <property type="entry name" value="CLECT"/>
    <property type="match status" value="1"/>
</dbReference>
<name>V5JAD9_ERISI</name>
<dbReference type="PANTHER" id="PTHR22803">
    <property type="entry name" value="MANNOSE, PHOSPHOLIPASE, LECTIN RECEPTOR RELATED"/>
    <property type="match status" value="1"/>
</dbReference>
<keyword evidence="3" id="KW-0430">Lectin</keyword>
<dbReference type="InterPro" id="IPR001304">
    <property type="entry name" value="C-type_lectin-like"/>
</dbReference>
<dbReference type="InterPro" id="IPR016187">
    <property type="entry name" value="CTDL_fold"/>
</dbReference>
<feature type="chain" id="PRO_5004737772" evidence="1">
    <location>
        <begin position="19"/>
        <end position="155"/>
    </location>
</feature>
<proteinExistence type="evidence at transcript level"/>
<dbReference type="SUPFAM" id="SSF56436">
    <property type="entry name" value="C-type lectin-like"/>
    <property type="match status" value="1"/>
</dbReference>
<keyword evidence="1" id="KW-0732">Signal</keyword>
<dbReference type="PROSITE" id="PS50041">
    <property type="entry name" value="C_TYPE_LECTIN_2"/>
    <property type="match status" value="1"/>
</dbReference>
<dbReference type="Pfam" id="PF00059">
    <property type="entry name" value="Lectin_C"/>
    <property type="match status" value="1"/>
</dbReference>
<sequence>MRKATLLLTATLLATASSQSCGSGFTLVGSACYLPGDSLTWQQARNYCRALDLPDGKKASLARVESCSQLHALTNHITNQGYEIADYWLGGTSALDVTGAFRWESTGALVPIGPPFWFPGQPDYAGIERTLSLSKTGLFADEGESLEQKFICQIL</sequence>
<feature type="signal peptide" evidence="1">
    <location>
        <begin position="1"/>
        <end position="18"/>
    </location>
</feature>